<reference evidence="1 2" key="1">
    <citation type="submission" date="2015-07" db="EMBL/GenBank/DDBJ databases">
        <title>Whole genome sequencing of endophytes isolated from poison ivy (Toxicodendron radicans).</title>
        <authorList>
            <person name="Tran P.N."/>
            <person name="Lee Y.P."/>
            <person name="Gan H.M."/>
            <person name="Savka M.A."/>
        </authorList>
    </citation>
    <scope>NUCLEOTIDE SEQUENCE [LARGE SCALE GENOMIC DNA]</scope>
    <source>
        <strain evidence="1 2">RIT-PI-g</strain>
    </source>
</reference>
<dbReference type="Proteomes" id="UP000037820">
    <property type="component" value="Unassembled WGS sequence"/>
</dbReference>
<organism evidence="1 2">
    <name type="scientific">Pseudomonas libanensis</name>
    <dbReference type="NCBI Taxonomy" id="75588"/>
    <lineage>
        <taxon>Bacteria</taxon>
        <taxon>Pseudomonadati</taxon>
        <taxon>Pseudomonadota</taxon>
        <taxon>Gammaproteobacteria</taxon>
        <taxon>Pseudomonadales</taxon>
        <taxon>Pseudomonadaceae</taxon>
        <taxon>Pseudomonas</taxon>
    </lineage>
</organism>
<dbReference type="EMBL" id="LHOY01000017">
    <property type="protein sequence ID" value="KPG75981.1"/>
    <property type="molecule type" value="Genomic_DNA"/>
</dbReference>
<name>A0ABR5MAD7_9PSED</name>
<keyword evidence="2" id="KW-1185">Reference proteome</keyword>
<protein>
    <submittedName>
        <fullName evidence="1">Uncharacterized protein</fullName>
    </submittedName>
</protein>
<accession>A0ABR5MAD7</accession>
<gene>
    <name evidence="1" type="ORF">AEQ48_07145</name>
</gene>
<evidence type="ECO:0000313" key="2">
    <source>
        <dbReference type="Proteomes" id="UP000037820"/>
    </source>
</evidence>
<comment type="caution">
    <text evidence="1">The sequence shown here is derived from an EMBL/GenBank/DDBJ whole genome shotgun (WGS) entry which is preliminary data.</text>
</comment>
<sequence>MKELVERVEIVTPYSFIAHFRQNSPARIGVLSSIAVTADDVHRVLEVDPGVEFVVNIPKAAIWQGSAIQILEEAGVAFGPLGHLMKAIAGRRNSEPLNDFVHPETSYFHTILSQHANLYRLIRVTDLIYEFQRKNGPPLLVAGLNEYELAGSTIRAAVAQHGNVSVIFATNPNAWPTSDAYEVAESMGIELFHERRKFYHRLHIPS</sequence>
<proteinExistence type="predicted"/>
<evidence type="ECO:0000313" key="1">
    <source>
        <dbReference type="EMBL" id="KPG75981.1"/>
    </source>
</evidence>